<keyword evidence="1" id="KW-0472">Membrane</keyword>
<dbReference type="Proteomes" id="UP000278164">
    <property type="component" value="Unassembled WGS sequence"/>
</dbReference>
<evidence type="ECO:0000256" key="1">
    <source>
        <dbReference type="SAM" id="Phobius"/>
    </source>
</evidence>
<evidence type="ECO:0000313" key="2">
    <source>
        <dbReference type="EMBL" id="RLT72749.1"/>
    </source>
</evidence>
<organism evidence="2 3">
    <name type="scientific">Parabacteroides distasonis</name>
    <dbReference type="NCBI Taxonomy" id="823"/>
    <lineage>
        <taxon>Bacteria</taxon>
        <taxon>Pseudomonadati</taxon>
        <taxon>Bacteroidota</taxon>
        <taxon>Bacteroidia</taxon>
        <taxon>Bacteroidales</taxon>
        <taxon>Tannerellaceae</taxon>
        <taxon>Parabacteroides</taxon>
    </lineage>
</organism>
<protein>
    <submittedName>
        <fullName evidence="2">Uncharacterized protein</fullName>
    </submittedName>
</protein>
<keyword evidence="1" id="KW-1133">Transmembrane helix</keyword>
<name>A0A3L7ZM19_PARDI</name>
<dbReference type="AlphaFoldDB" id="A0A3L7ZM19"/>
<gene>
    <name evidence="2" type="ORF">D7V78_13970</name>
</gene>
<feature type="transmembrane region" description="Helical" evidence="1">
    <location>
        <begin position="6"/>
        <end position="26"/>
    </location>
</feature>
<sequence length="60" mass="7411">MKDPHLFFYLQGIVLVYIEKIKYIWYEKMYRQSALSKLLSLGWHLSMFILLELLFAYYQN</sequence>
<accession>A0A3L7ZM19</accession>
<comment type="caution">
    <text evidence="2">The sequence shown here is derived from an EMBL/GenBank/DDBJ whole genome shotgun (WGS) entry which is preliminary data.</text>
</comment>
<feature type="transmembrane region" description="Helical" evidence="1">
    <location>
        <begin position="38"/>
        <end position="58"/>
    </location>
</feature>
<reference evidence="2 3" key="1">
    <citation type="submission" date="2018-09" db="EMBL/GenBank/DDBJ databases">
        <title>Murine metabolic-syndrome-specific gut microbial biobank.</title>
        <authorList>
            <person name="Liu C."/>
        </authorList>
    </citation>
    <scope>NUCLEOTIDE SEQUENCE [LARGE SCALE GENOMIC DNA]</scope>
    <source>
        <strain evidence="2 3">8-P5</strain>
    </source>
</reference>
<dbReference type="EMBL" id="RAYI01000028">
    <property type="protein sequence ID" value="RLT72749.1"/>
    <property type="molecule type" value="Genomic_DNA"/>
</dbReference>
<keyword evidence="1" id="KW-0812">Transmembrane</keyword>
<proteinExistence type="predicted"/>
<evidence type="ECO:0000313" key="3">
    <source>
        <dbReference type="Proteomes" id="UP000278164"/>
    </source>
</evidence>